<reference evidence="1" key="1">
    <citation type="submission" date="2024-05" db="EMBL/GenBank/DDBJ databases">
        <title>The Natural Products Discovery Center: Release of the First 8490 Sequenced Strains for Exploring Actinobacteria Biosynthetic Diversity.</title>
        <authorList>
            <person name="Kalkreuter E."/>
            <person name="Kautsar S.A."/>
            <person name="Yang D."/>
            <person name="Bader C.D."/>
            <person name="Teijaro C.N."/>
            <person name="Fluegel L."/>
            <person name="Davis C.M."/>
            <person name="Simpson J.R."/>
            <person name="Lauterbach L."/>
            <person name="Steele A.D."/>
            <person name="Gui C."/>
            <person name="Meng S."/>
            <person name="Li G."/>
            <person name="Viehrig K."/>
            <person name="Ye F."/>
            <person name="Su P."/>
            <person name="Kiefer A.F."/>
            <person name="Nichols A."/>
            <person name="Cepeda A.J."/>
            <person name="Yan W."/>
            <person name="Fan B."/>
            <person name="Jiang Y."/>
            <person name="Adhikari A."/>
            <person name="Zheng C.-J."/>
            <person name="Schuster L."/>
            <person name="Cowan T.M."/>
            <person name="Smanski M.J."/>
            <person name="Chevrette M.G."/>
            <person name="de Carvalho L.P.S."/>
            <person name="Shen B."/>
        </authorList>
    </citation>
    <scope>NUCLEOTIDE SEQUENCE</scope>
    <source>
        <strain evidence="1">NPDC080035</strain>
    </source>
</reference>
<sequence length="279" mass="30538">MTWYDELTRLGAASAEQLRTAGATERELTAAVRSGTVIRVRKGRYAAPDAPLPVLSALRAGARLTCVSAARSYGLWGGMDSRTHLLVPTHSGRSVLEADQVRHWGDAEHDEIWRVSLADCLRAVARCADEETAVAVLDTGISAGLATPRRLRAIFREEPARARDLAARARPGSDSGVESILRQRLMRRGHLVEQQVAVAGVGRVDARVDGVLFVEVDGFRYHSDRQAFERDRLRDLGMALTGGRRLRFPAAHVLEDADGVVATIEAVLEREEMGTRRAV</sequence>
<dbReference type="AlphaFoldDB" id="A0AAU7GA42"/>
<dbReference type="EMBL" id="CP157390">
    <property type="protein sequence ID" value="XBM46819.1"/>
    <property type="molecule type" value="Genomic_DNA"/>
</dbReference>
<gene>
    <name evidence="1" type="ORF">AAME72_12055</name>
</gene>
<accession>A0AAU7GA42</accession>
<organism evidence="1">
    <name type="scientific">Leifsonia sp. NPDC080035</name>
    <dbReference type="NCBI Taxonomy" id="3143936"/>
    <lineage>
        <taxon>Bacteria</taxon>
        <taxon>Bacillati</taxon>
        <taxon>Actinomycetota</taxon>
        <taxon>Actinomycetes</taxon>
        <taxon>Micrococcales</taxon>
        <taxon>Microbacteriaceae</taxon>
        <taxon>Leifsonia</taxon>
    </lineage>
</organism>
<dbReference type="Gene3D" id="3.40.960.10">
    <property type="entry name" value="VSR Endonuclease"/>
    <property type="match status" value="1"/>
</dbReference>
<dbReference type="RefSeq" id="WP_348786798.1">
    <property type="nucleotide sequence ID" value="NZ_CP157390.1"/>
</dbReference>
<proteinExistence type="predicted"/>
<evidence type="ECO:0008006" key="2">
    <source>
        <dbReference type="Google" id="ProtNLM"/>
    </source>
</evidence>
<name>A0AAU7GA42_9MICO</name>
<evidence type="ECO:0000313" key="1">
    <source>
        <dbReference type="EMBL" id="XBM46819.1"/>
    </source>
</evidence>
<protein>
    <recommendedName>
        <fullName evidence="2">DUF559 domain-containing protein</fullName>
    </recommendedName>
</protein>